<accession>D1AA58</accession>
<dbReference type="AlphaFoldDB" id="D1AA58"/>
<dbReference type="eggNOG" id="COG1813">
    <property type="taxonomic scope" value="Bacteria"/>
</dbReference>
<proteinExistence type="predicted"/>
<dbReference type="InterPro" id="IPR010982">
    <property type="entry name" value="Lambda_DNA-bd_dom_sf"/>
</dbReference>
<name>D1AA58_THECD</name>
<dbReference type="InterPro" id="IPR043917">
    <property type="entry name" value="DUF5753"/>
</dbReference>
<sequence length="268" mass="30224">MATSRMTPRLFLAREIRRAREAKGISRVELAQSVFVSESLVRAWESGRRIPHPDHLTRVEGILGTGGLFTRMREDLVQNEPLPEYMGRWREIEEGATSMLWYQPLLIPGLLQTEEYARAVFTNSGRQTGDVEEQVQVRLDRQKVLTPEHSLMFVAILDETLLYRPIGGAKTMHDQLVKVLERSEQPNVRIQIVSQEVGAYPGLAGGFAIAAMNGNEYAYVDDAFSGDVLEHPEDVATIKRIWETLRAEALPVKQSVALLAKAVERWAT</sequence>
<dbReference type="PROSITE" id="PS50943">
    <property type="entry name" value="HTH_CROC1"/>
    <property type="match status" value="1"/>
</dbReference>
<dbReference type="Proteomes" id="UP000001918">
    <property type="component" value="Chromosome"/>
</dbReference>
<dbReference type="Pfam" id="PF01381">
    <property type="entry name" value="HTH_3"/>
    <property type="match status" value="1"/>
</dbReference>
<gene>
    <name evidence="2" type="ordered locus">Tcur_1414</name>
</gene>
<keyword evidence="3" id="KW-1185">Reference proteome</keyword>
<protein>
    <submittedName>
        <fullName evidence="2">Transcriptional regulator, XRE family</fullName>
    </submittedName>
</protein>
<evidence type="ECO:0000313" key="2">
    <source>
        <dbReference type="EMBL" id="ACY96994.1"/>
    </source>
</evidence>
<evidence type="ECO:0000259" key="1">
    <source>
        <dbReference type="PROSITE" id="PS50943"/>
    </source>
</evidence>
<feature type="domain" description="HTH cro/C1-type" evidence="1">
    <location>
        <begin position="16"/>
        <end position="69"/>
    </location>
</feature>
<dbReference type="KEGG" id="tcu:Tcur_1414"/>
<reference evidence="2 3" key="1">
    <citation type="journal article" date="2011" name="Stand. Genomic Sci.">
        <title>Complete genome sequence of Thermomonospora curvata type strain (B9).</title>
        <authorList>
            <person name="Chertkov O."/>
            <person name="Sikorski J."/>
            <person name="Nolan M."/>
            <person name="Lapidus A."/>
            <person name="Lucas S."/>
            <person name="Del Rio T.G."/>
            <person name="Tice H."/>
            <person name="Cheng J.F."/>
            <person name="Goodwin L."/>
            <person name="Pitluck S."/>
            <person name="Liolios K."/>
            <person name="Ivanova N."/>
            <person name="Mavromatis K."/>
            <person name="Mikhailova N."/>
            <person name="Ovchinnikova G."/>
            <person name="Pati A."/>
            <person name="Chen A."/>
            <person name="Palaniappan K."/>
            <person name="Djao O.D."/>
            <person name="Land M."/>
            <person name="Hauser L."/>
            <person name="Chang Y.J."/>
            <person name="Jeffries C.D."/>
            <person name="Brettin T."/>
            <person name="Han C."/>
            <person name="Detter J.C."/>
            <person name="Rohde M."/>
            <person name="Goker M."/>
            <person name="Woyke T."/>
            <person name="Bristow J."/>
            <person name="Eisen J.A."/>
            <person name="Markowitz V."/>
            <person name="Hugenholtz P."/>
            <person name="Klenk H.P."/>
            <person name="Kyrpides N.C."/>
        </authorList>
    </citation>
    <scope>NUCLEOTIDE SEQUENCE [LARGE SCALE GENOMIC DNA]</scope>
    <source>
        <strain evidence="3">ATCC 19995 / DSM 43183 / JCM 3096 / KCTC 9072 / NBRC 15933 / NCIMB 10081 / Henssen B9</strain>
    </source>
</reference>
<dbReference type="CDD" id="cd00093">
    <property type="entry name" value="HTH_XRE"/>
    <property type="match status" value="1"/>
</dbReference>
<dbReference type="InterPro" id="IPR001387">
    <property type="entry name" value="Cro/C1-type_HTH"/>
</dbReference>
<dbReference type="EMBL" id="CP001738">
    <property type="protein sequence ID" value="ACY96994.1"/>
    <property type="molecule type" value="Genomic_DNA"/>
</dbReference>
<organism evidence="2 3">
    <name type="scientific">Thermomonospora curvata (strain ATCC 19995 / DSM 43183 / JCM 3096 / KCTC 9072 / NBRC 15933 / NCIMB 10081 / Henssen B9)</name>
    <dbReference type="NCBI Taxonomy" id="471852"/>
    <lineage>
        <taxon>Bacteria</taxon>
        <taxon>Bacillati</taxon>
        <taxon>Actinomycetota</taxon>
        <taxon>Actinomycetes</taxon>
        <taxon>Streptosporangiales</taxon>
        <taxon>Thermomonosporaceae</taxon>
        <taxon>Thermomonospora</taxon>
    </lineage>
</organism>
<dbReference type="Pfam" id="PF19054">
    <property type="entry name" value="DUF5753"/>
    <property type="match status" value="1"/>
</dbReference>
<dbReference type="SUPFAM" id="SSF47413">
    <property type="entry name" value="lambda repressor-like DNA-binding domains"/>
    <property type="match status" value="1"/>
</dbReference>
<dbReference type="GO" id="GO:0003677">
    <property type="term" value="F:DNA binding"/>
    <property type="evidence" value="ECO:0007669"/>
    <property type="project" value="InterPro"/>
</dbReference>
<dbReference type="HOGENOM" id="CLU_055817_0_2_11"/>
<evidence type="ECO:0000313" key="3">
    <source>
        <dbReference type="Proteomes" id="UP000001918"/>
    </source>
</evidence>
<dbReference type="STRING" id="471852.Tcur_1414"/>
<dbReference type="SMART" id="SM00530">
    <property type="entry name" value="HTH_XRE"/>
    <property type="match status" value="1"/>
</dbReference>
<dbReference type="Gene3D" id="1.10.260.40">
    <property type="entry name" value="lambda repressor-like DNA-binding domains"/>
    <property type="match status" value="1"/>
</dbReference>